<accession>A0ABR0I4F9</accession>
<comment type="caution">
    <text evidence="1">The sequence shown here is derived from an EMBL/GenBank/DDBJ whole genome shotgun (WGS) entry which is preliminary data.</text>
</comment>
<dbReference type="GeneID" id="87961380"/>
<evidence type="ECO:0000313" key="1">
    <source>
        <dbReference type="EMBL" id="KAK4675260.1"/>
    </source>
</evidence>
<dbReference type="EMBL" id="JAFFHC010000005">
    <property type="protein sequence ID" value="KAK4675260.1"/>
    <property type="molecule type" value="Genomic_DNA"/>
</dbReference>
<proteinExistence type="predicted"/>
<reference evidence="1 2" key="1">
    <citation type="journal article" date="2023" name="bioRxiv">
        <title>High-quality genome assemblies of four members of thePodospora anserinaspecies complex.</title>
        <authorList>
            <person name="Ament-Velasquez S.L."/>
            <person name="Vogan A.A."/>
            <person name="Wallerman O."/>
            <person name="Hartmann F."/>
            <person name="Gautier V."/>
            <person name="Silar P."/>
            <person name="Giraud T."/>
            <person name="Johannesson H."/>
        </authorList>
    </citation>
    <scope>NUCLEOTIDE SEQUENCE [LARGE SCALE GENOMIC DNA]</scope>
    <source>
        <strain evidence="1 2">CBS 124.78</strain>
    </source>
</reference>
<name>A0ABR0I4F9_9PEZI</name>
<gene>
    <name evidence="1" type="ORF">QC764_0076150</name>
</gene>
<sequence length="136" mass="14920">MAASEIFSSRAPERSLGATAKRMITAEISGLNAIGSVPPSFVPEAYGWGSFWNETTESTSYFSLASSHHIGLQTTRLASLRRPARSSPQDIHLPHRRILASTNLPATAPNPYDVIKWQPSWTTLFRDILGHTISLS</sequence>
<dbReference type="RefSeq" id="XP_062798730.1">
    <property type="nucleotide sequence ID" value="XM_062940712.1"/>
</dbReference>
<evidence type="ECO:0000313" key="2">
    <source>
        <dbReference type="Proteomes" id="UP001323617"/>
    </source>
</evidence>
<keyword evidence="2" id="KW-1185">Reference proteome</keyword>
<protein>
    <submittedName>
        <fullName evidence="1">Uncharacterized protein</fullName>
    </submittedName>
</protein>
<organism evidence="1 2">
    <name type="scientific">Podospora pseudoanserina</name>
    <dbReference type="NCBI Taxonomy" id="2609844"/>
    <lineage>
        <taxon>Eukaryota</taxon>
        <taxon>Fungi</taxon>
        <taxon>Dikarya</taxon>
        <taxon>Ascomycota</taxon>
        <taxon>Pezizomycotina</taxon>
        <taxon>Sordariomycetes</taxon>
        <taxon>Sordariomycetidae</taxon>
        <taxon>Sordariales</taxon>
        <taxon>Podosporaceae</taxon>
        <taxon>Podospora</taxon>
    </lineage>
</organism>
<dbReference type="Proteomes" id="UP001323617">
    <property type="component" value="Unassembled WGS sequence"/>
</dbReference>